<evidence type="ECO:0000256" key="6">
    <source>
        <dbReference type="SAM" id="Coils"/>
    </source>
</evidence>
<dbReference type="SUPFAM" id="SSF55455">
    <property type="entry name" value="SRF-like"/>
    <property type="match status" value="1"/>
</dbReference>
<feature type="domain" description="MADS-box" evidence="8">
    <location>
        <begin position="10"/>
        <end position="70"/>
    </location>
</feature>
<feature type="coiled-coil region" evidence="6">
    <location>
        <begin position="99"/>
        <end position="161"/>
    </location>
</feature>
<evidence type="ECO:0000256" key="7">
    <source>
        <dbReference type="SAM" id="MobiDB-lite"/>
    </source>
</evidence>
<evidence type="ECO:0000256" key="5">
    <source>
        <dbReference type="ARBA" id="ARBA00023242"/>
    </source>
</evidence>
<dbReference type="PROSITE" id="PS50066">
    <property type="entry name" value="MADS_BOX_2"/>
    <property type="match status" value="1"/>
</dbReference>
<dbReference type="GO" id="GO:0046983">
    <property type="term" value="F:protein dimerization activity"/>
    <property type="evidence" value="ECO:0007669"/>
    <property type="project" value="InterPro"/>
</dbReference>
<reference evidence="9" key="1">
    <citation type="submission" date="2022-03" db="EMBL/GenBank/DDBJ databases">
        <title>A functionally conserved STORR gene fusion in Papaver species that diverged 16.8 million years ago.</title>
        <authorList>
            <person name="Catania T."/>
        </authorList>
    </citation>
    <scope>NUCLEOTIDE SEQUENCE</scope>
    <source>
        <strain evidence="9">S-191538</strain>
    </source>
</reference>
<name>A0AA41VK45_PAPNU</name>
<organism evidence="9 10">
    <name type="scientific">Papaver nudicaule</name>
    <name type="common">Iceland poppy</name>
    <dbReference type="NCBI Taxonomy" id="74823"/>
    <lineage>
        <taxon>Eukaryota</taxon>
        <taxon>Viridiplantae</taxon>
        <taxon>Streptophyta</taxon>
        <taxon>Embryophyta</taxon>
        <taxon>Tracheophyta</taxon>
        <taxon>Spermatophyta</taxon>
        <taxon>Magnoliopsida</taxon>
        <taxon>Ranunculales</taxon>
        <taxon>Papaveraceae</taxon>
        <taxon>Papaveroideae</taxon>
        <taxon>Papaver</taxon>
    </lineage>
</organism>
<proteinExistence type="predicted"/>
<evidence type="ECO:0000313" key="9">
    <source>
        <dbReference type="EMBL" id="MCL7042640.1"/>
    </source>
</evidence>
<evidence type="ECO:0000313" key="10">
    <source>
        <dbReference type="Proteomes" id="UP001177140"/>
    </source>
</evidence>
<dbReference type="Pfam" id="PF00319">
    <property type="entry name" value="SRF-TF"/>
    <property type="match status" value="1"/>
</dbReference>
<comment type="subcellular location">
    <subcellularLocation>
        <location evidence="1">Nucleus</location>
    </subcellularLocation>
</comment>
<evidence type="ECO:0000259" key="8">
    <source>
        <dbReference type="PROSITE" id="PS50066"/>
    </source>
</evidence>
<gene>
    <name evidence="9" type="ORF">MKW94_010128</name>
</gene>
<dbReference type="GO" id="GO:0000978">
    <property type="term" value="F:RNA polymerase II cis-regulatory region sequence-specific DNA binding"/>
    <property type="evidence" value="ECO:0007669"/>
    <property type="project" value="TreeGrafter"/>
</dbReference>
<sequence length="214" mass="23683">MDPQPAKRTLGRKKIEMKRIEKLDARHIAFSKRKLGLFKKASELNTLCGAETAIVIFSPGGKPYSYGEPSVETLADRYISAGEILSEEALIKMQREARNTELDIQYSAAIAALEDAQERAKELADIRKSTSDPFGWDVPINKLSLEQLEKLKRALDDLRIREQLGDEELHLSSVASPSTNVVVSRDTSSSNPLPANDPSPHGYEFGHGGGPNYF</sequence>
<dbReference type="InterPro" id="IPR002100">
    <property type="entry name" value="TF_MADSbox"/>
</dbReference>
<dbReference type="PANTHER" id="PTHR11945">
    <property type="entry name" value="MADS BOX PROTEIN"/>
    <property type="match status" value="1"/>
</dbReference>
<feature type="region of interest" description="Disordered" evidence="7">
    <location>
        <begin position="175"/>
        <end position="214"/>
    </location>
</feature>
<dbReference type="EMBL" id="JAJJMA010237626">
    <property type="protein sequence ID" value="MCL7042640.1"/>
    <property type="molecule type" value="Genomic_DNA"/>
</dbReference>
<dbReference type="PANTHER" id="PTHR11945:SF776">
    <property type="entry name" value="AGAMOUS-LIKE 50-RELATED"/>
    <property type="match status" value="1"/>
</dbReference>
<keyword evidence="3" id="KW-0238">DNA-binding</keyword>
<protein>
    <recommendedName>
        <fullName evidence="8">MADS-box domain-containing protein</fullName>
    </recommendedName>
</protein>
<dbReference type="Gene3D" id="3.40.1810.10">
    <property type="entry name" value="Transcription factor, MADS-box"/>
    <property type="match status" value="1"/>
</dbReference>
<evidence type="ECO:0000256" key="1">
    <source>
        <dbReference type="ARBA" id="ARBA00004123"/>
    </source>
</evidence>
<evidence type="ECO:0000256" key="2">
    <source>
        <dbReference type="ARBA" id="ARBA00023015"/>
    </source>
</evidence>
<keyword evidence="6" id="KW-0175">Coiled coil</keyword>
<dbReference type="AlphaFoldDB" id="A0AA41VK45"/>
<keyword evidence="4" id="KW-0804">Transcription</keyword>
<dbReference type="GO" id="GO:0005634">
    <property type="term" value="C:nucleus"/>
    <property type="evidence" value="ECO:0007669"/>
    <property type="project" value="UniProtKB-SubCell"/>
</dbReference>
<dbReference type="PRINTS" id="PR00404">
    <property type="entry name" value="MADSDOMAIN"/>
</dbReference>
<evidence type="ECO:0000256" key="3">
    <source>
        <dbReference type="ARBA" id="ARBA00023125"/>
    </source>
</evidence>
<dbReference type="Proteomes" id="UP001177140">
    <property type="component" value="Unassembled WGS sequence"/>
</dbReference>
<dbReference type="GO" id="GO:0000981">
    <property type="term" value="F:DNA-binding transcription factor activity, RNA polymerase II-specific"/>
    <property type="evidence" value="ECO:0007669"/>
    <property type="project" value="TreeGrafter"/>
</dbReference>
<keyword evidence="10" id="KW-1185">Reference proteome</keyword>
<dbReference type="SMART" id="SM00432">
    <property type="entry name" value="MADS"/>
    <property type="match status" value="1"/>
</dbReference>
<comment type="caution">
    <text evidence="9">The sequence shown here is derived from an EMBL/GenBank/DDBJ whole genome shotgun (WGS) entry which is preliminary data.</text>
</comment>
<keyword evidence="5" id="KW-0539">Nucleus</keyword>
<feature type="compositionally biased region" description="Polar residues" evidence="7">
    <location>
        <begin position="175"/>
        <end position="193"/>
    </location>
</feature>
<feature type="compositionally biased region" description="Gly residues" evidence="7">
    <location>
        <begin position="205"/>
        <end position="214"/>
    </location>
</feature>
<keyword evidence="2" id="KW-0805">Transcription regulation</keyword>
<accession>A0AA41VK45</accession>
<evidence type="ECO:0000256" key="4">
    <source>
        <dbReference type="ARBA" id="ARBA00023163"/>
    </source>
</evidence>
<dbReference type="FunFam" id="3.40.1810.10:FF:000006">
    <property type="entry name" value="Agamous-like MADS-box protein AGL62"/>
    <property type="match status" value="1"/>
</dbReference>
<dbReference type="InterPro" id="IPR036879">
    <property type="entry name" value="TF_MADSbox_sf"/>
</dbReference>